<feature type="transmembrane region" description="Helical" evidence="4">
    <location>
        <begin position="318"/>
        <end position="335"/>
    </location>
</feature>
<evidence type="ECO:0000313" key="6">
    <source>
        <dbReference type="Proteomes" id="UP001303115"/>
    </source>
</evidence>
<evidence type="ECO:0000256" key="1">
    <source>
        <dbReference type="ARBA" id="ARBA00004141"/>
    </source>
</evidence>
<comment type="similarity">
    <text evidence="2">Belongs to the major facilitator superfamily. Monocarboxylate porter (TC 2.A.1.13) family.</text>
</comment>
<feature type="region of interest" description="Disordered" evidence="3">
    <location>
        <begin position="1"/>
        <end position="92"/>
    </location>
</feature>
<dbReference type="InterPro" id="IPR036259">
    <property type="entry name" value="MFS_trans_sf"/>
</dbReference>
<feature type="transmembrane region" description="Helical" evidence="4">
    <location>
        <begin position="233"/>
        <end position="258"/>
    </location>
</feature>
<dbReference type="InterPro" id="IPR011701">
    <property type="entry name" value="MFS"/>
</dbReference>
<feature type="compositionally biased region" description="Polar residues" evidence="3">
    <location>
        <begin position="10"/>
        <end position="21"/>
    </location>
</feature>
<comment type="caution">
    <text evidence="5">The sequence shown here is derived from an EMBL/GenBank/DDBJ whole genome shotgun (WGS) entry which is preliminary data.</text>
</comment>
<feature type="transmembrane region" description="Helical" evidence="4">
    <location>
        <begin position="103"/>
        <end position="129"/>
    </location>
</feature>
<accession>A0AAN6PBA2</accession>
<reference evidence="6" key="1">
    <citation type="journal article" date="2023" name="Mol. Phylogenet. Evol.">
        <title>Genome-scale phylogeny and comparative genomics of the fungal order Sordariales.</title>
        <authorList>
            <person name="Hensen N."/>
            <person name="Bonometti L."/>
            <person name="Westerberg I."/>
            <person name="Brannstrom I.O."/>
            <person name="Guillou S."/>
            <person name="Cros-Aarteil S."/>
            <person name="Calhoun S."/>
            <person name="Haridas S."/>
            <person name="Kuo A."/>
            <person name="Mondo S."/>
            <person name="Pangilinan J."/>
            <person name="Riley R."/>
            <person name="LaButti K."/>
            <person name="Andreopoulos B."/>
            <person name="Lipzen A."/>
            <person name="Chen C."/>
            <person name="Yan M."/>
            <person name="Daum C."/>
            <person name="Ng V."/>
            <person name="Clum A."/>
            <person name="Steindorff A."/>
            <person name="Ohm R.A."/>
            <person name="Martin F."/>
            <person name="Silar P."/>
            <person name="Natvig D.O."/>
            <person name="Lalanne C."/>
            <person name="Gautier V."/>
            <person name="Ament-Velasquez S.L."/>
            <person name="Kruys A."/>
            <person name="Hutchinson M.I."/>
            <person name="Powell A.J."/>
            <person name="Barry K."/>
            <person name="Miller A.N."/>
            <person name="Grigoriev I.V."/>
            <person name="Debuchy R."/>
            <person name="Gladieux P."/>
            <person name="Hiltunen Thoren M."/>
            <person name="Johannesson H."/>
        </authorList>
    </citation>
    <scope>NUCLEOTIDE SEQUENCE [LARGE SCALE GENOMIC DNA]</scope>
    <source>
        <strain evidence="6">CBS 284.82</strain>
    </source>
</reference>
<protein>
    <recommendedName>
        <fullName evidence="7">MFS transporter</fullName>
    </recommendedName>
</protein>
<name>A0AAN6PBA2_9PEZI</name>
<dbReference type="SUPFAM" id="SSF103473">
    <property type="entry name" value="MFS general substrate transporter"/>
    <property type="match status" value="1"/>
</dbReference>
<keyword evidence="4" id="KW-0812">Transmembrane</keyword>
<dbReference type="PANTHER" id="PTHR11360:SF230">
    <property type="entry name" value="MONOCARBOXYLATE TRANSPORTER, PUTATIVE (AFU_ORTHOLOGUE AFUA_2G12790)-RELATED"/>
    <property type="match status" value="1"/>
</dbReference>
<feature type="transmembrane region" description="Helical" evidence="4">
    <location>
        <begin position="347"/>
        <end position="366"/>
    </location>
</feature>
<evidence type="ECO:0000256" key="2">
    <source>
        <dbReference type="ARBA" id="ARBA00006727"/>
    </source>
</evidence>
<feature type="transmembrane region" description="Helical" evidence="4">
    <location>
        <begin position="175"/>
        <end position="195"/>
    </location>
</feature>
<sequence length="471" mass="49659">MAAAALRPGTGSSSDNTVKSQSEIEYHPGKSLTPMGPAGNSPPATPPASHNTTEKKAGPGTGDPEATTTAAADQHGTTAAAAAVPPSETIPHQLDAGSRPWKVVLGCFCLTVPTYGLLSAIGLFQTYWHAGILAGHSEGDVAWIISVFGFLGCLFAAPAGMLFDRYGAASSSPSRWLLLPLGCAVYVAGFVGLAWCRTYAQFMGCVVVAGVAAATPTTIAFSIVSQWFDKRKGLATGCVTLGAPLGGIFFSLVLQILFDRDDDSESDSEPRAQEISHMLSPPKFWLVSYALFAYELVLFIQWGSIPSYAVAANVGNKQFYLMMSYNIGAVLGRTLPPWLSDRVFGPLNAIIVMNVFTLLAVLAIWLPLGASSITALFVVIVPMGIGTGSFVPLDVSCINALCKPENTGTWLGSATLIENPISAVILARYQSNGLLAFLAAVLFSGMISAAALRWLSHGRRWILKARVSFGC</sequence>
<dbReference type="PANTHER" id="PTHR11360">
    <property type="entry name" value="MONOCARBOXYLATE TRANSPORTER"/>
    <property type="match status" value="1"/>
</dbReference>
<feature type="transmembrane region" description="Helical" evidence="4">
    <location>
        <begin position="286"/>
        <end position="311"/>
    </location>
</feature>
<feature type="compositionally biased region" description="Low complexity" evidence="3">
    <location>
        <begin position="66"/>
        <end position="83"/>
    </location>
</feature>
<organism evidence="5 6">
    <name type="scientific">Parachaetomium inaequale</name>
    <dbReference type="NCBI Taxonomy" id="2588326"/>
    <lineage>
        <taxon>Eukaryota</taxon>
        <taxon>Fungi</taxon>
        <taxon>Dikarya</taxon>
        <taxon>Ascomycota</taxon>
        <taxon>Pezizomycotina</taxon>
        <taxon>Sordariomycetes</taxon>
        <taxon>Sordariomycetidae</taxon>
        <taxon>Sordariales</taxon>
        <taxon>Chaetomiaceae</taxon>
        <taxon>Parachaetomium</taxon>
    </lineage>
</organism>
<evidence type="ECO:0000256" key="3">
    <source>
        <dbReference type="SAM" id="MobiDB-lite"/>
    </source>
</evidence>
<dbReference type="AlphaFoldDB" id="A0AAN6PBA2"/>
<comment type="subcellular location">
    <subcellularLocation>
        <location evidence="1">Membrane</location>
        <topology evidence="1">Multi-pass membrane protein</topology>
    </subcellularLocation>
</comment>
<gene>
    <name evidence="5" type="ORF">C8A01DRAFT_38374</name>
</gene>
<evidence type="ECO:0008006" key="7">
    <source>
        <dbReference type="Google" id="ProtNLM"/>
    </source>
</evidence>
<keyword evidence="6" id="KW-1185">Reference proteome</keyword>
<feature type="transmembrane region" description="Helical" evidence="4">
    <location>
        <begin position="201"/>
        <end position="221"/>
    </location>
</feature>
<evidence type="ECO:0000256" key="4">
    <source>
        <dbReference type="SAM" id="Phobius"/>
    </source>
</evidence>
<dbReference type="Gene3D" id="1.20.1250.20">
    <property type="entry name" value="MFS general substrate transporter like domains"/>
    <property type="match status" value="2"/>
</dbReference>
<evidence type="ECO:0000313" key="5">
    <source>
        <dbReference type="EMBL" id="KAK4035170.1"/>
    </source>
</evidence>
<feature type="transmembrane region" description="Helical" evidence="4">
    <location>
        <begin position="141"/>
        <end position="163"/>
    </location>
</feature>
<keyword evidence="4" id="KW-1133">Transmembrane helix</keyword>
<feature type="transmembrane region" description="Helical" evidence="4">
    <location>
        <begin position="434"/>
        <end position="455"/>
    </location>
</feature>
<dbReference type="Pfam" id="PF07690">
    <property type="entry name" value="MFS_1"/>
    <property type="match status" value="1"/>
</dbReference>
<feature type="transmembrane region" description="Helical" evidence="4">
    <location>
        <begin position="373"/>
        <end position="391"/>
    </location>
</feature>
<keyword evidence="4" id="KW-0472">Membrane</keyword>
<dbReference type="EMBL" id="MU854453">
    <property type="protein sequence ID" value="KAK4035170.1"/>
    <property type="molecule type" value="Genomic_DNA"/>
</dbReference>
<dbReference type="Proteomes" id="UP001303115">
    <property type="component" value="Unassembled WGS sequence"/>
</dbReference>
<proteinExistence type="inferred from homology"/>
<dbReference type="GO" id="GO:0016020">
    <property type="term" value="C:membrane"/>
    <property type="evidence" value="ECO:0007669"/>
    <property type="project" value="UniProtKB-SubCell"/>
</dbReference>
<dbReference type="InterPro" id="IPR050327">
    <property type="entry name" value="Proton-linked_MCT"/>
</dbReference>
<dbReference type="GO" id="GO:0022857">
    <property type="term" value="F:transmembrane transporter activity"/>
    <property type="evidence" value="ECO:0007669"/>
    <property type="project" value="InterPro"/>
</dbReference>